<gene>
    <name evidence="1" type="ORF">NUW58_g2380</name>
</gene>
<keyword evidence="2" id="KW-1185">Reference proteome</keyword>
<dbReference type="Proteomes" id="UP001143856">
    <property type="component" value="Unassembled WGS sequence"/>
</dbReference>
<proteinExistence type="predicted"/>
<name>A0ACC1PJ33_9PEZI</name>
<evidence type="ECO:0000313" key="1">
    <source>
        <dbReference type="EMBL" id="KAJ2991819.1"/>
    </source>
</evidence>
<organism evidence="1 2">
    <name type="scientific">Xylaria curta</name>
    <dbReference type="NCBI Taxonomy" id="42375"/>
    <lineage>
        <taxon>Eukaryota</taxon>
        <taxon>Fungi</taxon>
        <taxon>Dikarya</taxon>
        <taxon>Ascomycota</taxon>
        <taxon>Pezizomycotina</taxon>
        <taxon>Sordariomycetes</taxon>
        <taxon>Xylariomycetidae</taxon>
        <taxon>Xylariales</taxon>
        <taxon>Xylariaceae</taxon>
        <taxon>Xylaria</taxon>
    </lineage>
</organism>
<protein>
    <submittedName>
        <fullName evidence="1">Uncharacterized protein</fullName>
    </submittedName>
</protein>
<dbReference type="EMBL" id="JAPDGR010000306">
    <property type="protein sequence ID" value="KAJ2991819.1"/>
    <property type="molecule type" value="Genomic_DNA"/>
</dbReference>
<reference evidence="1" key="1">
    <citation type="submission" date="2022-10" db="EMBL/GenBank/DDBJ databases">
        <title>Genome Sequence of Xylaria curta.</title>
        <authorList>
            <person name="Buettner E."/>
        </authorList>
    </citation>
    <scope>NUCLEOTIDE SEQUENCE</scope>
    <source>
        <strain evidence="1">Babe10</strain>
    </source>
</reference>
<comment type="caution">
    <text evidence="1">The sequence shown here is derived from an EMBL/GenBank/DDBJ whole genome shotgun (WGS) entry which is preliminary data.</text>
</comment>
<sequence length="173" mass="18042">MALGYAMRFGGLALALIAGFPSNLLQPSQAAVIETTVILTSETLPQETSTTSSINPWPTDTTYTWPSEEECIATSTDGSPGNCLLSLTAWHSDPGFMTNYCGRKSFTTTETRTLTVDCGGCDQLKVSVGVCEHPGAFSSHNSGLSSAGVGCRVSTLVGRVSYHGGGLSPDDVP</sequence>
<evidence type="ECO:0000313" key="2">
    <source>
        <dbReference type="Proteomes" id="UP001143856"/>
    </source>
</evidence>
<accession>A0ACC1PJ33</accession>